<keyword evidence="5" id="KW-0547">Nucleotide-binding</keyword>
<dbReference type="SUPFAM" id="SSF90123">
    <property type="entry name" value="ABC transporter transmembrane region"/>
    <property type="match status" value="1"/>
</dbReference>
<evidence type="ECO:0000313" key="12">
    <source>
        <dbReference type="EMBL" id="AWB07188.1"/>
    </source>
</evidence>
<sequence length="586" mass="61988">MSGPVSSRRRDRMLIVKLFRLAVPERGLLAAAGAAKFAEMLAAAVPLGVVYWLARGLLSGGALPSPGVVALVLAGAFAAQGVLFYGATRLGAEAGTRLTCRLRLDLARHLRRLPLGEVKRRDSGDLTALLMQDVTTIEQVPSLIFGRTVAGLAMTAILLAGCAWVDARLAGLLVLGIPVAVLVQRRSSRRLAREAAQGAAWRGRMGGAVLELLQGMRVVKGFDPGLPVGRLERATAGHRDAAKGLTATYVRASMGFPVLLDAGALAAGAWAVHGLLGGGLDPAQFLLVWFVALRVFAPVHEFTEFAAMLELMDASLTRIQAVLTEPVLPEPATPRSPERFDVAFDRVGFRQGGDAILTEVSFAVPQGGVVAVVGPSGAGKSTLLRLLTRSWDVTEGAIRIGGVDLRDMDEETRASCLAVVSQEVFLIAGTLRENIRIGRPDAPDDAVTAAAEAAQCHGFISALPQGYDTVLGDRGHTLSGGERQRVALARAILKDAPIVLLDEATSALDPRNEALAQRALGALLPGKTVLVVAHRLRSVAEADSILVLERGRIVEQGSHAALIGRNGAYARLWARYENMLGWRGLP</sequence>
<keyword evidence="2" id="KW-0813">Transport</keyword>
<feature type="domain" description="ABC transmembrane type-1" evidence="11">
    <location>
        <begin position="30"/>
        <end position="311"/>
    </location>
</feature>
<dbReference type="GO" id="GO:0005886">
    <property type="term" value="C:plasma membrane"/>
    <property type="evidence" value="ECO:0007669"/>
    <property type="project" value="UniProtKB-SubCell"/>
</dbReference>
<accession>A0A2R4VRW1</accession>
<keyword evidence="6 12" id="KW-0067">ATP-binding</keyword>
<gene>
    <name evidence="12" type="ORF">A6A40_19170</name>
</gene>
<feature type="transmembrane region" description="Helical" evidence="9">
    <location>
        <begin position="167"/>
        <end position="183"/>
    </location>
</feature>
<geneLocation type="plasmid" evidence="12 13">
    <name>pYZ2</name>
</geneLocation>
<name>A0A2R4VRW1_9PROT</name>
<feature type="transmembrane region" description="Helical" evidence="9">
    <location>
        <begin position="27"/>
        <end position="54"/>
    </location>
</feature>
<dbReference type="Proteomes" id="UP000077405">
    <property type="component" value="Plasmid pYZ2"/>
</dbReference>
<feature type="domain" description="ABC transporter" evidence="10">
    <location>
        <begin position="342"/>
        <end position="575"/>
    </location>
</feature>
<dbReference type="InterPro" id="IPR003439">
    <property type="entry name" value="ABC_transporter-like_ATP-bd"/>
</dbReference>
<keyword evidence="13" id="KW-1185">Reference proteome</keyword>
<dbReference type="Pfam" id="PF00664">
    <property type="entry name" value="ABC_membrane"/>
    <property type="match status" value="1"/>
</dbReference>
<dbReference type="GO" id="GO:0034040">
    <property type="term" value="F:ATPase-coupled lipid transmembrane transporter activity"/>
    <property type="evidence" value="ECO:0007669"/>
    <property type="project" value="TreeGrafter"/>
</dbReference>
<dbReference type="PROSITE" id="PS50893">
    <property type="entry name" value="ABC_TRANSPORTER_2"/>
    <property type="match status" value="1"/>
</dbReference>
<dbReference type="InterPro" id="IPR011527">
    <property type="entry name" value="ABC1_TM_dom"/>
</dbReference>
<dbReference type="KEGG" id="ahu:A6A40_19170"/>
<feature type="transmembrane region" description="Helical" evidence="9">
    <location>
        <begin position="66"/>
        <end position="87"/>
    </location>
</feature>
<dbReference type="InterPro" id="IPR017871">
    <property type="entry name" value="ABC_transporter-like_CS"/>
</dbReference>
<dbReference type="Gene3D" id="1.20.1560.10">
    <property type="entry name" value="ABC transporter type 1, transmembrane domain"/>
    <property type="match status" value="1"/>
</dbReference>
<evidence type="ECO:0000256" key="6">
    <source>
        <dbReference type="ARBA" id="ARBA00022840"/>
    </source>
</evidence>
<dbReference type="AlphaFoldDB" id="A0A2R4VRW1"/>
<dbReference type="SUPFAM" id="SSF52540">
    <property type="entry name" value="P-loop containing nucleoside triphosphate hydrolases"/>
    <property type="match status" value="1"/>
</dbReference>
<protein>
    <submittedName>
        <fullName evidence="12">ABC transporter ATP-binding protein</fullName>
    </submittedName>
</protein>
<organism evidence="12 13">
    <name type="scientific">Azospirillum humicireducens</name>
    <dbReference type="NCBI Taxonomy" id="1226968"/>
    <lineage>
        <taxon>Bacteria</taxon>
        <taxon>Pseudomonadati</taxon>
        <taxon>Pseudomonadota</taxon>
        <taxon>Alphaproteobacteria</taxon>
        <taxon>Rhodospirillales</taxon>
        <taxon>Azospirillaceae</taxon>
        <taxon>Azospirillum</taxon>
    </lineage>
</organism>
<evidence type="ECO:0000256" key="3">
    <source>
        <dbReference type="ARBA" id="ARBA00022475"/>
    </source>
</evidence>
<evidence type="ECO:0000259" key="10">
    <source>
        <dbReference type="PROSITE" id="PS50893"/>
    </source>
</evidence>
<dbReference type="EMBL" id="CP028903">
    <property type="protein sequence ID" value="AWB07188.1"/>
    <property type="molecule type" value="Genomic_DNA"/>
</dbReference>
<reference evidence="12 13" key="1">
    <citation type="submission" date="2018-04" db="EMBL/GenBank/DDBJ databases">
        <title>Complete genome sequence of the nitrogen-fixing bacterium Azospirillum humicireducens type strain SgZ-5.</title>
        <authorList>
            <person name="Yu Z."/>
        </authorList>
    </citation>
    <scope>NUCLEOTIDE SEQUENCE [LARGE SCALE GENOMIC DNA]</scope>
    <source>
        <strain evidence="12 13">SgZ-5</strain>
        <plasmid evidence="12 13">pYZ2</plasmid>
    </source>
</reference>
<dbReference type="InterPro" id="IPR027417">
    <property type="entry name" value="P-loop_NTPase"/>
</dbReference>
<dbReference type="InterPro" id="IPR039421">
    <property type="entry name" value="Type_1_exporter"/>
</dbReference>
<dbReference type="Gene3D" id="3.40.50.300">
    <property type="entry name" value="P-loop containing nucleotide triphosphate hydrolases"/>
    <property type="match status" value="1"/>
</dbReference>
<keyword evidence="4 9" id="KW-0812">Transmembrane</keyword>
<keyword evidence="8 9" id="KW-0472">Membrane</keyword>
<evidence type="ECO:0000259" key="11">
    <source>
        <dbReference type="PROSITE" id="PS50929"/>
    </source>
</evidence>
<dbReference type="PROSITE" id="PS50929">
    <property type="entry name" value="ABC_TM1F"/>
    <property type="match status" value="1"/>
</dbReference>
<keyword evidence="3" id="KW-1003">Cell membrane</keyword>
<dbReference type="PANTHER" id="PTHR24221">
    <property type="entry name" value="ATP-BINDING CASSETTE SUB-FAMILY B"/>
    <property type="match status" value="1"/>
</dbReference>
<dbReference type="Pfam" id="PF00005">
    <property type="entry name" value="ABC_tran"/>
    <property type="match status" value="1"/>
</dbReference>
<comment type="subcellular location">
    <subcellularLocation>
        <location evidence="1">Cell membrane</location>
        <topology evidence="1">Multi-pass membrane protein</topology>
    </subcellularLocation>
</comment>
<keyword evidence="12" id="KW-0614">Plasmid</keyword>
<evidence type="ECO:0000256" key="1">
    <source>
        <dbReference type="ARBA" id="ARBA00004651"/>
    </source>
</evidence>
<proteinExistence type="predicted"/>
<evidence type="ECO:0000256" key="2">
    <source>
        <dbReference type="ARBA" id="ARBA00022448"/>
    </source>
</evidence>
<feature type="transmembrane region" description="Helical" evidence="9">
    <location>
        <begin position="140"/>
        <end position="161"/>
    </location>
</feature>
<dbReference type="GO" id="GO:0016887">
    <property type="term" value="F:ATP hydrolysis activity"/>
    <property type="evidence" value="ECO:0007669"/>
    <property type="project" value="InterPro"/>
</dbReference>
<dbReference type="FunFam" id="3.40.50.300:FF:000221">
    <property type="entry name" value="Multidrug ABC transporter ATP-binding protein"/>
    <property type="match status" value="1"/>
</dbReference>
<dbReference type="CDD" id="cd07346">
    <property type="entry name" value="ABC_6TM_exporters"/>
    <property type="match status" value="1"/>
</dbReference>
<dbReference type="PROSITE" id="PS00211">
    <property type="entry name" value="ABC_TRANSPORTER_1"/>
    <property type="match status" value="1"/>
</dbReference>
<dbReference type="GO" id="GO:0005524">
    <property type="term" value="F:ATP binding"/>
    <property type="evidence" value="ECO:0007669"/>
    <property type="project" value="UniProtKB-KW"/>
</dbReference>
<evidence type="ECO:0000256" key="7">
    <source>
        <dbReference type="ARBA" id="ARBA00022989"/>
    </source>
</evidence>
<dbReference type="PANTHER" id="PTHR24221:SF654">
    <property type="entry name" value="ATP-BINDING CASSETTE SUB-FAMILY B MEMBER 6"/>
    <property type="match status" value="1"/>
</dbReference>
<dbReference type="SMART" id="SM00382">
    <property type="entry name" value="AAA"/>
    <property type="match status" value="1"/>
</dbReference>
<dbReference type="InterPro" id="IPR003593">
    <property type="entry name" value="AAA+_ATPase"/>
</dbReference>
<keyword evidence="7 9" id="KW-1133">Transmembrane helix</keyword>
<evidence type="ECO:0000256" key="4">
    <source>
        <dbReference type="ARBA" id="ARBA00022692"/>
    </source>
</evidence>
<dbReference type="InterPro" id="IPR036640">
    <property type="entry name" value="ABC1_TM_sf"/>
</dbReference>
<evidence type="ECO:0000256" key="9">
    <source>
        <dbReference type="SAM" id="Phobius"/>
    </source>
</evidence>
<dbReference type="GO" id="GO:0140359">
    <property type="term" value="F:ABC-type transporter activity"/>
    <property type="evidence" value="ECO:0007669"/>
    <property type="project" value="InterPro"/>
</dbReference>
<evidence type="ECO:0000256" key="8">
    <source>
        <dbReference type="ARBA" id="ARBA00023136"/>
    </source>
</evidence>
<evidence type="ECO:0000313" key="13">
    <source>
        <dbReference type="Proteomes" id="UP000077405"/>
    </source>
</evidence>
<evidence type="ECO:0000256" key="5">
    <source>
        <dbReference type="ARBA" id="ARBA00022741"/>
    </source>
</evidence>